<feature type="chain" id="PRO_5026236670" evidence="16">
    <location>
        <begin position="30"/>
        <end position="734"/>
    </location>
</feature>
<dbReference type="PANTHER" id="PTHR32552">
    <property type="entry name" value="FERRICHROME IRON RECEPTOR-RELATED"/>
    <property type="match status" value="1"/>
</dbReference>
<dbReference type="PROSITE" id="PS52016">
    <property type="entry name" value="TONB_DEPENDENT_REC_3"/>
    <property type="match status" value="1"/>
</dbReference>
<dbReference type="GO" id="GO:0015344">
    <property type="term" value="F:siderophore uptake transmembrane transporter activity"/>
    <property type="evidence" value="ECO:0007669"/>
    <property type="project" value="TreeGrafter"/>
</dbReference>
<keyword evidence="6 14" id="KW-0812">Transmembrane</keyword>
<gene>
    <name evidence="19" type="ORF">G9Q37_09455</name>
</gene>
<keyword evidence="8" id="KW-0408">Iron</keyword>
<keyword evidence="3 14" id="KW-0813">Transport</keyword>
<evidence type="ECO:0000256" key="10">
    <source>
        <dbReference type="ARBA" id="ARBA00023077"/>
    </source>
</evidence>
<comment type="subcellular location">
    <subcellularLocation>
        <location evidence="1 14">Cell outer membrane</location>
        <topology evidence="1 14">Multi-pass membrane protein</topology>
    </subcellularLocation>
</comment>
<dbReference type="InterPro" id="IPR037066">
    <property type="entry name" value="Plug_dom_sf"/>
</dbReference>
<keyword evidence="10 15" id="KW-0798">TonB box</keyword>
<feature type="domain" description="TonB-dependent receptor plug" evidence="18">
    <location>
        <begin position="64"/>
        <end position="163"/>
    </location>
</feature>
<dbReference type="InterPro" id="IPR010105">
    <property type="entry name" value="TonB_sidphr_rcpt"/>
</dbReference>
<keyword evidence="20" id="KW-1185">Reference proteome</keyword>
<name>A0A6G8IGT7_9BURK</name>
<evidence type="ECO:0000256" key="6">
    <source>
        <dbReference type="ARBA" id="ARBA00022692"/>
    </source>
</evidence>
<evidence type="ECO:0000256" key="9">
    <source>
        <dbReference type="ARBA" id="ARBA00023065"/>
    </source>
</evidence>
<dbReference type="InterPro" id="IPR036942">
    <property type="entry name" value="Beta-barrel_TonB_sf"/>
</dbReference>
<keyword evidence="9" id="KW-0406">Ion transport</keyword>
<evidence type="ECO:0000256" key="4">
    <source>
        <dbReference type="ARBA" id="ARBA00022452"/>
    </source>
</evidence>
<dbReference type="InterPro" id="IPR000531">
    <property type="entry name" value="Beta-barrel_TonB"/>
</dbReference>
<evidence type="ECO:0000256" key="1">
    <source>
        <dbReference type="ARBA" id="ARBA00004571"/>
    </source>
</evidence>
<proteinExistence type="inferred from homology"/>
<dbReference type="AlphaFoldDB" id="A0A6G8IGT7"/>
<protein>
    <submittedName>
        <fullName evidence="19">Catecholate siderophore receptor Fiu</fullName>
    </submittedName>
</protein>
<dbReference type="InterPro" id="IPR039426">
    <property type="entry name" value="TonB-dep_rcpt-like"/>
</dbReference>
<comment type="similarity">
    <text evidence="2 14 15">Belongs to the TonB-dependent receptor family.</text>
</comment>
<reference evidence="19 20" key="1">
    <citation type="submission" date="2020-03" db="EMBL/GenBank/DDBJ databases">
        <title>Hydrogenophaga sp. nov. isolated from cyanobacterial mat.</title>
        <authorList>
            <person name="Thorat V."/>
            <person name="Kirdat K."/>
            <person name="Tiwarekar B."/>
            <person name="Costa E.D."/>
            <person name="Yadav A."/>
        </authorList>
    </citation>
    <scope>NUCLEOTIDE SEQUENCE [LARGE SCALE GENOMIC DNA]</scope>
    <source>
        <strain evidence="19 20">BA0156</strain>
    </source>
</reference>
<dbReference type="Pfam" id="PF07715">
    <property type="entry name" value="Plug"/>
    <property type="match status" value="1"/>
</dbReference>
<dbReference type="CDD" id="cd01347">
    <property type="entry name" value="ligand_gated_channel"/>
    <property type="match status" value="1"/>
</dbReference>
<dbReference type="GO" id="GO:0038023">
    <property type="term" value="F:signaling receptor activity"/>
    <property type="evidence" value="ECO:0007669"/>
    <property type="project" value="InterPro"/>
</dbReference>
<evidence type="ECO:0000313" key="19">
    <source>
        <dbReference type="EMBL" id="QIM52353.1"/>
    </source>
</evidence>
<dbReference type="EMBL" id="CP049989">
    <property type="protein sequence ID" value="QIM52353.1"/>
    <property type="molecule type" value="Genomic_DNA"/>
</dbReference>
<dbReference type="RefSeq" id="WP_166226955.1">
    <property type="nucleotide sequence ID" value="NZ_CP049989.1"/>
</dbReference>
<keyword evidence="5" id="KW-0410">Iron transport</keyword>
<dbReference type="InterPro" id="IPR012910">
    <property type="entry name" value="Plug_dom"/>
</dbReference>
<sequence>MASKRRHTPRPSARLLALLAATAPVAGMAQTQSTATLPTVTVNAAPEVPYKADKSANDKFTAPLVDTPKTVQIIKKEVIEEQGAITLTEALRNTPGITLQMGENGNSSAGDTFQLRGFSLQQSIFVDGIRDLGAVTRDTFNLEQVEVVKGAAGAETGRGASSGFVNLISKQAHLGDENSVSGTVGTGSVKRITADLNKQLSDSSAFRLNAMAQDSGVDGRDFVENKGQGLGLSYAAGLGTPTRVFLFSQHLRQNNVPDGGIPAIGYEGYTSVIGPKVRRENFYGSVNDREKVDADMLTAKIEHDLGSGTTIRNVTRYGKSHMDRTLTGVNTGATGITATGPQSAWTVNRSRQRVDQENSILANQTSINTAFDTGSVKHSLAAGVELLHEKQVSFDHGTAGTTPAANLYNPDPYQSIFVFGPRTGGETGGTTNTISAYVFDDARLNERWSINGGVRVDVYKLNTDNVTAAGVRTALEDSRSLVSWSVGSVYKPASNGSVYASYATSATPPGANNFQLSATAGNQANAALDPQRTNNIELGTKWELMDKRLNVAAAIFRTENDRQTSYDAATNTTSQFGKTRVQGLELSAVGQITRLWQITAGLAKTSTKSLDQFSLNTTTGVVTSTTGVRWSPDLTATLWSSYQWNQLTLGVGARYVSEAKRFVNASGAPGNVPNIPSYWVADAMLKYQVNPKTSLQLNVYNLFDEEYLMTLNNGGGRLALGAPRSATLTANFRF</sequence>
<evidence type="ECO:0000313" key="20">
    <source>
        <dbReference type="Proteomes" id="UP000503162"/>
    </source>
</evidence>
<dbReference type="Pfam" id="PF00593">
    <property type="entry name" value="TonB_dep_Rec_b-barrel"/>
    <property type="match status" value="1"/>
</dbReference>
<dbReference type="KEGG" id="hcz:G9Q37_09455"/>
<dbReference type="Gene3D" id="2.40.170.20">
    <property type="entry name" value="TonB-dependent receptor, beta-barrel domain"/>
    <property type="match status" value="1"/>
</dbReference>
<evidence type="ECO:0000259" key="18">
    <source>
        <dbReference type="Pfam" id="PF07715"/>
    </source>
</evidence>
<keyword evidence="13 14" id="KW-0998">Cell outer membrane</keyword>
<accession>A0A6G8IGT7</accession>
<dbReference type="GO" id="GO:0009279">
    <property type="term" value="C:cell outer membrane"/>
    <property type="evidence" value="ECO:0007669"/>
    <property type="project" value="UniProtKB-SubCell"/>
</dbReference>
<keyword evidence="12 19" id="KW-0675">Receptor</keyword>
<dbReference type="PANTHER" id="PTHR32552:SF89">
    <property type="entry name" value="CATECHOLATE SIDEROPHORE RECEPTOR FIU"/>
    <property type="match status" value="1"/>
</dbReference>
<feature type="domain" description="TonB-dependent receptor-like beta-barrel" evidence="17">
    <location>
        <begin position="246"/>
        <end position="702"/>
    </location>
</feature>
<evidence type="ECO:0000256" key="16">
    <source>
        <dbReference type="SAM" id="SignalP"/>
    </source>
</evidence>
<dbReference type="NCBIfam" id="TIGR01783">
    <property type="entry name" value="TonB-siderophor"/>
    <property type="match status" value="1"/>
</dbReference>
<evidence type="ECO:0000256" key="8">
    <source>
        <dbReference type="ARBA" id="ARBA00023004"/>
    </source>
</evidence>
<keyword evidence="11 14" id="KW-0472">Membrane</keyword>
<dbReference type="FunFam" id="2.170.130.10:FF:000001">
    <property type="entry name" value="Catecholate siderophore TonB-dependent receptor"/>
    <property type="match status" value="1"/>
</dbReference>
<evidence type="ECO:0000256" key="13">
    <source>
        <dbReference type="ARBA" id="ARBA00023237"/>
    </source>
</evidence>
<evidence type="ECO:0000256" key="2">
    <source>
        <dbReference type="ARBA" id="ARBA00009810"/>
    </source>
</evidence>
<dbReference type="NCBIfam" id="NF007349">
    <property type="entry name" value="PRK09840.1"/>
    <property type="match status" value="1"/>
</dbReference>
<evidence type="ECO:0000256" key="11">
    <source>
        <dbReference type="ARBA" id="ARBA00023136"/>
    </source>
</evidence>
<dbReference type="Gene3D" id="2.170.130.10">
    <property type="entry name" value="TonB-dependent receptor, plug domain"/>
    <property type="match status" value="1"/>
</dbReference>
<evidence type="ECO:0000259" key="17">
    <source>
        <dbReference type="Pfam" id="PF00593"/>
    </source>
</evidence>
<evidence type="ECO:0000256" key="7">
    <source>
        <dbReference type="ARBA" id="ARBA00022729"/>
    </source>
</evidence>
<keyword evidence="4 14" id="KW-1134">Transmembrane beta strand</keyword>
<evidence type="ECO:0000256" key="12">
    <source>
        <dbReference type="ARBA" id="ARBA00023170"/>
    </source>
</evidence>
<evidence type="ECO:0000256" key="5">
    <source>
        <dbReference type="ARBA" id="ARBA00022496"/>
    </source>
</evidence>
<keyword evidence="7 16" id="KW-0732">Signal</keyword>
<dbReference type="Proteomes" id="UP000503162">
    <property type="component" value="Chromosome"/>
</dbReference>
<feature type="signal peptide" evidence="16">
    <location>
        <begin position="1"/>
        <end position="29"/>
    </location>
</feature>
<organism evidence="19 20">
    <name type="scientific">Hydrogenophaga crocea</name>
    <dbReference type="NCBI Taxonomy" id="2716225"/>
    <lineage>
        <taxon>Bacteria</taxon>
        <taxon>Pseudomonadati</taxon>
        <taxon>Pseudomonadota</taxon>
        <taxon>Betaproteobacteria</taxon>
        <taxon>Burkholderiales</taxon>
        <taxon>Comamonadaceae</taxon>
        <taxon>Hydrogenophaga</taxon>
    </lineage>
</organism>
<evidence type="ECO:0000256" key="3">
    <source>
        <dbReference type="ARBA" id="ARBA00022448"/>
    </source>
</evidence>
<evidence type="ECO:0000256" key="14">
    <source>
        <dbReference type="PROSITE-ProRule" id="PRU01360"/>
    </source>
</evidence>
<evidence type="ECO:0000256" key="15">
    <source>
        <dbReference type="RuleBase" id="RU003357"/>
    </source>
</evidence>
<dbReference type="GO" id="GO:0015891">
    <property type="term" value="P:siderophore transport"/>
    <property type="evidence" value="ECO:0007669"/>
    <property type="project" value="InterPro"/>
</dbReference>
<dbReference type="SUPFAM" id="SSF56935">
    <property type="entry name" value="Porins"/>
    <property type="match status" value="1"/>
</dbReference>